<organism evidence="7 8">
    <name type="scientific">Porphyridium purpureum</name>
    <name type="common">Red alga</name>
    <name type="synonym">Porphyridium cruentum</name>
    <dbReference type="NCBI Taxonomy" id="35688"/>
    <lineage>
        <taxon>Eukaryota</taxon>
        <taxon>Rhodophyta</taxon>
        <taxon>Bangiophyceae</taxon>
        <taxon>Porphyridiales</taxon>
        <taxon>Porphyridiaceae</taxon>
        <taxon>Porphyridium</taxon>
    </lineage>
</organism>
<proteinExistence type="predicted"/>
<comment type="caution">
    <text evidence="7">The sequence shown here is derived from an EMBL/GenBank/DDBJ whole genome shotgun (WGS) entry which is preliminary data.</text>
</comment>
<keyword evidence="1" id="KW-0004">4Fe-4S</keyword>
<name>A0A5J4Z118_PORPP</name>
<feature type="domain" description="4Fe-4S ferredoxin-type" evidence="6">
    <location>
        <begin position="327"/>
        <end position="357"/>
    </location>
</feature>
<evidence type="ECO:0000256" key="2">
    <source>
        <dbReference type="ARBA" id="ARBA00022490"/>
    </source>
</evidence>
<keyword evidence="1" id="KW-0411">Iron-sulfur</keyword>
<dbReference type="GO" id="GO:0008616">
    <property type="term" value="P:tRNA queuosine(34) biosynthetic process"/>
    <property type="evidence" value="ECO:0007669"/>
    <property type="project" value="UniProtKB-KW"/>
</dbReference>
<evidence type="ECO:0000256" key="4">
    <source>
        <dbReference type="ARBA" id="ARBA00022785"/>
    </source>
</evidence>
<accession>A0A5J4Z118</accession>
<evidence type="ECO:0000256" key="1">
    <source>
        <dbReference type="ARBA" id="ARBA00022485"/>
    </source>
</evidence>
<evidence type="ECO:0000256" key="3">
    <source>
        <dbReference type="ARBA" id="ARBA00022694"/>
    </source>
</evidence>
<protein>
    <submittedName>
        <fullName evidence="7">Epoxyqueuosine reductase</fullName>
    </submittedName>
</protein>
<keyword evidence="1" id="KW-0479">Metal-binding</keyword>
<evidence type="ECO:0000313" key="7">
    <source>
        <dbReference type="EMBL" id="KAA8496832.1"/>
    </source>
</evidence>
<dbReference type="SUPFAM" id="SSF54862">
    <property type="entry name" value="4Fe-4S ferredoxins"/>
    <property type="match status" value="1"/>
</dbReference>
<dbReference type="Proteomes" id="UP000324585">
    <property type="component" value="Unassembled WGS sequence"/>
</dbReference>
<dbReference type="GO" id="GO:0052693">
    <property type="term" value="F:epoxyqueuosine reductase activity"/>
    <property type="evidence" value="ECO:0007669"/>
    <property type="project" value="TreeGrafter"/>
</dbReference>
<keyword evidence="5" id="KW-0560">Oxidoreductase</keyword>
<dbReference type="PANTHER" id="PTHR30002:SF4">
    <property type="entry name" value="EPOXYQUEUOSINE REDUCTASE"/>
    <property type="match status" value="1"/>
</dbReference>
<dbReference type="Pfam" id="PF08331">
    <property type="entry name" value="QueG_DUF1730"/>
    <property type="match status" value="1"/>
</dbReference>
<dbReference type="InterPro" id="IPR013542">
    <property type="entry name" value="QueG_DUF1730"/>
</dbReference>
<gene>
    <name evidence="7" type="ORF">FVE85_0561</name>
</gene>
<keyword evidence="4" id="KW-0671">Queuosine biosynthesis</keyword>
<evidence type="ECO:0000259" key="6">
    <source>
        <dbReference type="PROSITE" id="PS51379"/>
    </source>
</evidence>
<evidence type="ECO:0000313" key="8">
    <source>
        <dbReference type="Proteomes" id="UP000324585"/>
    </source>
</evidence>
<feature type="domain" description="4Fe-4S ferredoxin-type" evidence="6">
    <location>
        <begin position="277"/>
        <end position="307"/>
    </location>
</feature>
<dbReference type="EMBL" id="VRMN01000002">
    <property type="protein sequence ID" value="KAA8496832.1"/>
    <property type="molecule type" value="Genomic_DNA"/>
</dbReference>
<dbReference type="Gene3D" id="3.30.70.20">
    <property type="match status" value="1"/>
</dbReference>
<dbReference type="InterPro" id="IPR004453">
    <property type="entry name" value="QueG"/>
</dbReference>
<dbReference type="PANTHER" id="PTHR30002">
    <property type="entry name" value="EPOXYQUEUOSINE REDUCTASE"/>
    <property type="match status" value="1"/>
</dbReference>
<dbReference type="OrthoDB" id="448200at2759"/>
<sequence length="468" mass="52039">MMSTRAWMTRVCARGHCAVAERPNTEKVSRKHDGAKKKFKRDANVVRVEASARSRENDAPGSASETWGLEAWNAFKDDVRSYASTELGVTRVGVSSAHAHAHGSRIDRYKRWIEAGMHGEMAYLARADRVERREHLERVLPHVQSIISVGLWYWPGRSAFKPQQSELHGAVSCYAWGPDYHDILNGKLEALALYAHTKAGGGTGKYYVDTGAVLERDLAERAGLGFTGKNTMLIDRKHGSGFFLGEILSTLPIPPDESTQYLFPSRKNGSAETEHTSTETVKKKSPCGRCTLCQTKCPTNAFSEPYVLDARRCISYLTIELKGSIPEPLRGLMGNRIYGCDICQQVCPYNAFDWQPKEQKEASASPLFGQVRDEVTAPSLVSILKCRTDAEFEERFAGTAIKRIGRERLQRNACVAAGNITKMSRTQEMKESVEEVVSALSELAADDARPLVQEHAQWALNRLKDVAT</sequence>
<dbReference type="GO" id="GO:0051539">
    <property type="term" value="F:4 iron, 4 sulfur cluster binding"/>
    <property type="evidence" value="ECO:0007669"/>
    <property type="project" value="UniProtKB-KW"/>
</dbReference>
<evidence type="ECO:0000256" key="5">
    <source>
        <dbReference type="ARBA" id="ARBA00023002"/>
    </source>
</evidence>
<keyword evidence="2" id="KW-0963">Cytoplasm</keyword>
<dbReference type="OMA" id="FPAPYQL"/>
<dbReference type="InterPro" id="IPR017896">
    <property type="entry name" value="4Fe4S_Fe-S-bd"/>
</dbReference>
<dbReference type="AlphaFoldDB" id="A0A5J4Z118"/>
<keyword evidence="8" id="KW-1185">Reference proteome</keyword>
<reference evidence="8" key="1">
    <citation type="journal article" date="2019" name="Nat. Commun.">
        <title>Expansion of phycobilisome linker gene families in mesophilic red algae.</title>
        <authorList>
            <person name="Lee J."/>
            <person name="Kim D."/>
            <person name="Bhattacharya D."/>
            <person name="Yoon H.S."/>
        </authorList>
    </citation>
    <scope>NUCLEOTIDE SEQUENCE [LARGE SCALE GENOMIC DNA]</scope>
    <source>
        <strain evidence="8">CCMP 1328</strain>
    </source>
</reference>
<keyword evidence="1" id="KW-0408">Iron</keyword>
<dbReference type="PROSITE" id="PS51379">
    <property type="entry name" value="4FE4S_FER_2"/>
    <property type="match status" value="2"/>
</dbReference>
<dbReference type="Pfam" id="PF13484">
    <property type="entry name" value="Fer4_16"/>
    <property type="match status" value="1"/>
</dbReference>
<keyword evidence="3" id="KW-0819">tRNA processing</keyword>